<evidence type="ECO:0000313" key="1">
    <source>
        <dbReference type="EMBL" id="MBR0597393.1"/>
    </source>
</evidence>
<accession>A0A8J7W1C1</accession>
<protein>
    <submittedName>
        <fullName evidence="1">Phosphotransferase</fullName>
    </submittedName>
</protein>
<dbReference type="EMBL" id="JAGSND010000003">
    <property type="protein sequence ID" value="MBR0597393.1"/>
    <property type="molecule type" value="Genomic_DNA"/>
</dbReference>
<dbReference type="CDD" id="cd05151">
    <property type="entry name" value="ChoK-like"/>
    <property type="match status" value="1"/>
</dbReference>
<dbReference type="GO" id="GO:0005737">
    <property type="term" value="C:cytoplasm"/>
    <property type="evidence" value="ECO:0007669"/>
    <property type="project" value="TreeGrafter"/>
</dbReference>
<dbReference type="Pfam" id="PF01633">
    <property type="entry name" value="Choline_kinase"/>
    <property type="match status" value="1"/>
</dbReference>
<dbReference type="GO" id="GO:0004305">
    <property type="term" value="F:ethanolamine kinase activity"/>
    <property type="evidence" value="ECO:0007669"/>
    <property type="project" value="TreeGrafter"/>
</dbReference>
<dbReference type="Gene3D" id="3.30.200.20">
    <property type="entry name" value="Phosphorylase Kinase, domain 1"/>
    <property type="match status" value="1"/>
</dbReference>
<keyword evidence="2" id="KW-1185">Reference proteome</keyword>
<evidence type="ECO:0000313" key="2">
    <source>
        <dbReference type="Proteomes" id="UP000675664"/>
    </source>
</evidence>
<dbReference type="InterPro" id="IPR011009">
    <property type="entry name" value="Kinase-like_dom_sf"/>
</dbReference>
<dbReference type="Proteomes" id="UP000675664">
    <property type="component" value="Unassembled WGS sequence"/>
</dbReference>
<sequence length="304" mass="35418">MKMEELVQKKLRLIFNDDSIIFDKSRFAGGLTNYNYIMNIHGTEYVVRQPGGMTNQMIDRNIEKVNNSIASELGLNSECFYFDELSGIKISVYIKNSKNIALADPCNPKNLRAVSDLMKKTHASPKDFPNIFDWQAELNKYEDIVRELNGSFFFDYAALKKELYDYVNENIRNTISVPCHNDTVPENFVVDGEGRAYLIDWEYAGMNDPSWDVAAYVLESRLTEEAIEYLLLDYYGQMPSNEEILKIKCYMVAQDILWTVWALIRHYNGEDFLDYCNLRYERFRKNMKAMKASPDYSLAEIVKN</sequence>
<gene>
    <name evidence="1" type="ORF">KCX82_05890</name>
</gene>
<dbReference type="PANTHER" id="PTHR22603:SF66">
    <property type="entry name" value="ETHANOLAMINE KINASE"/>
    <property type="match status" value="1"/>
</dbReference>
<proteinExistence type="predicted"/>
<reference evidence="1" key="2">
    <citation type="submission" date="2021-04" db="EMBL/GenBank/DDBJ databases">
        <authorList>
            <person name="Liu J."/>
        </authorList>
    </citation>
    <scope>NUCLEOTIDE SEQUENCE</scope>
    <source>
        <strain evidence="1">BAD-6</strain>
    </source>
</reference>
<dbReference type="SUPFAM" id="SSF56112">
    <property type="entry name" value="Protein kinase-like (PK-like)"/>
    <property type="match status" value="1"/>
</dbReference>
<dbReference type="GO" id="GO:0006646">
    <property type="term" value="P:phosphatidylethanolamine biosynthetic process"/>
    <property type="evidence" value="ECO:0007669"/>
    <property type="project" value="TreeGrafter"/>
</dbReference>
<organism evidence="1 2">
    <name type="scientific">Sinanaerobacter chloroacetimidivorans</name>
    <dbReference type="NCBI Taxonomy" id="2818044"/>
    <lineage>
        <taxon>Bacteria</taxon>
        <taxon>Bacillati</taxon>
        <taxon>Bacillota</taxon>
        <taxon>Clostridia</taxon>
        <taxon>Peptostreptococcales</taxon>
        <taxon>Anaerovoracaceae</taxon>
        <taxon>Sinanaerobacter</taxon>
    </lineage>
</organism>
<dbReference type="PANTHER" id="PTHR22603">
    <property type="entry name" value="CHOLINE/ETHANOALAMINE KINASE"/>
    <property type="match status" value="1"/>
</dbReference>
<dbReference type="Gene3D" id="3.90.1200.10">
    <property type="match status" value="1"/>
</dbReference>
<name>A0A8J7W1C1_9FIRM</name>
<dbReference type="AlphaFoldDB" id="A0A8J7W1C1"/>
<reference evidence="1" key="1">
    <citation type="submission" date="2021-04" db="EMBL/GenBank/DDBJ databases">
        <title>Sinoanaerobacter chloroacetimidivorans sp. nov., an obligate anaerobic bacterium isolated from anaerobic sludge.</title>
        <authorList>
            <person name="Bao Y."/>
        </authorList>
    </citation>
    <scope>NUCLEOTIDE SEQUENCE</scope>
    <source>
        <strain evidence="1">BAD-6</strain>
    </source>
</reference>
<comment type="caution">
    <text evidence="1">The sequence shown here is derived from an EMBL/GenBank/DDBJ whole genome shotgun (WGS) entry which is preliminary data.</text>
</comment>